<sequence length="467" mass="53785">MGTNNSKENPNLILSNIDNNHTQQTSINNKKSIINKNKKKTINYCGWQEICRCTHTDWLHGNAELFGFIQHKFICNSELHSICAPGFCSESLSRKLHNGSYRSTTKNFQSTTSIKSKKLREHFEYNHIPAMISSLQNFSVHGIINGCSDHGDTIMLLIYSIVLEKTKFIIVDLKLNRYICALGDDYNGLIDAKKVHAAWSMDRTQVIIRTPITGGTAALDFYKIVKKEAKLYRRIVPIDINTQFQFCPNYWSSRLALYTYSTETTPTTLINYNINSLSPSGSNKIQSQTIPLHQQLTGSYLYLMNVHTWSISKNQNIIIDDTFRLLSISYTPDSVYLILTFVDNLCHCGQTLPISYFDIYQSNTLQRLHRIHTQLVSHICPWHMCRNILTPIYSVSSSRMAFCTTKNNGGRELQISVIVLPNELNLKSICRRMIIHYLNEFNGKIEDITSELPYRLSQYIQYRPEYQ</sequence>
<evidence type="ECO:0000313" key="1">
    <source>
        <dbReference type="EMBL" id="CAF0898704.1"/>
    </source>
</evidence>
<dbReference type="AlphaFoldDB" id="A0A813ZI06"/>
<evidence type="ECO:0000313" key="2">
    <source>
        <dbReference type="Proteomes" id="UP000663845"/>
    </source>
</evidence>
<proteinExistence type="predicted"/>
<accession>A0A813ZI06</accession>
<protein>
    <recommendedName>
        <fullName evidence="3">SOCS box domain-containing protein</fullName>
    </recommendedName>
</protein>
<name>A0A813ZI06_9BILA</name>
<gene>
    <name evidence="1" type="ORF">JYZ213_LOCUS10431</name>
</gene>
<evidence type="ECO:0008006" key="3">
    <source>
        <dbReference type="Google" id="ProtNLM"/>
    </source>
</evidence>
<reference evidence="1" key="1">
    <citation type="submission" date="2021-02" db="EMBL/GenBank/DDBJ databases">
        <authorList>
            <person name="Nowell W R."/>
        </authorList>
    </citation>
    <scope>NUCLEOTIDE SEQUENCE</scope>
</reference>
<organism evidence="1 2">
    <name type="scientific">Adineta steineri</name>
    <dbReference type="NCBI Taxonomy" id="433720"/>
    <lineage>
        <taxon>Eukaryota</taxon>
        <taxon>Metazoa</taxon>
        <taxon>Spiralia</taxon>
        <taxon>Gnathifera</taxon>
        <taxon>Rotifera</taxon>
        <taxon>Eurotatoria</taxon>
        <taxon>Bdelloidea</taxon>
        <taxon>Adinetida</taxon>
        <taxon>Adinetidae</taxon>
        <taxon>Adineta</taxon>
    </lineage>
</organism>
<comment type="caution">
    <text evidence="1">The sequence shown here is derived from an EMBL/GenBank/DDBJ whole genome shotgun (WGS) entry which is preliminary data.</text>
</comment>
<dbReference type="EMBL" id="CAJNOG010000076">
    <property type="protein sequence ID" value="CAF0898704.1"/>
    <property type="molecule type" value="Genomic_DNA"/>
</dbReference>
<dbReference type="Proteomes" id="UP000663845">
    <property type="component" value="Unassembled WGS sequence"/>
</dbReference>